<keyword evidence="2" id="KW-1185">Reference proteome</keyword>
<dbReference type="Proteomes" id="UP001203665">
    <property type="component" value="Unassembled WGS sequence"/>
</dbReference>
<dbReference type="EMBL" id="JAMQJY010000001">
    <property type="protein sequence ID" value="MCM2675902.1"/>
    <property type="molecule type" value="Genomic_DNA"/>
</dbReference>
<comment type="caution">
    <text evidence="1">The sequence shown here is derived from an EMBL/GenBank/DDBJ whole genome shotgun (WGS) entry which is preliminary data.</text>
</comment>
<accession>A0ABT0XJ23</accession>
<dbReference type="PROSITE" id="PS51257">
    <property type="entry name" value="PROKAR_LIPOPROTEIN"/>
    <property type="match status" value="1"/>
</dbReference>
<proteinExistence type="predicted"/>
<organism evidence="1 2">
    <name type="scientific">Alkalicoccobacillus plakortidis</name>
    <dbReference type="NCBI Taxonomy" id="444060"/>
    <lineage>
        <taxon>Bacteria</taxon>
        <taxon>Bacillati</taxon>
        <taxon>Bacillota</taxon>
        <taxon>Bacilli</taxon>
        <taxon>Bacillales</taxon>
        <taxon>Bacillaceae</taxon>
        <taxon>Alkalicoccobacillus</taxon>
    </lineage>
</organism>
<evidence type="ECO:0000313" key="1">
    <source>
        <dbReference type="EMBL" id="MCM2675902.1"/>
    </source>
</evidence>
<evidence type="ECO:0000313" key="2">
    <source>
        <dbReference type="Proteomes" id="UP001203665"/>
    </source>
</evidence>
<protein>
    <recommendedName>
        <fullName evidence="3">Lipocalin-like domain-containing protein</fullName>
    </recommendedName>
</protein>
<name>A0ABT0XJ23_9BACI</name>
<evidence type="ECO:0008006" key="3">
    <source>
        <dbReference type="Google" id="ProtNLM"/>
    </source>
</evidence>
<sequence length="137" mass="15750">MLDRWKGFFGGVILLSLLTACSESNEEKILGTWQAVFDGEKQDQYLIFRDDQTVVTEQYTPDMSGSEEYRISDTDEGSFIMEVVHPSNETYHTVFEAYFEDADKIVIGSDSDDDNDSALIRIDRIDEARGEWSREQQ</sequence>
<dbReference type="RefSeq" id="WP_251607270.1">
    <property type="nucleotide sequence ID" value="NZ_JAMQJY010000001.1"/>
</dbReference>
<gene>
    <name evidence="1" type="ORF">NDM98_10615</name>
</gene>
<reference evidence="1" key="1">
    <citation type="submission" date="2022-06" db="EMBL/GenBank/DDBJ databases">
        <title>Alkalicoccobacillus porphyridii sp. nov., isolated from a marine red alga, Porphyridium purpureum and reclassification of Shouchella plakortidis and Shouchella gibsonii as Alkalicoccobacillus plakortidis comb. nov. and Alkalicoccobacillus gibsonii comb. nov.</title>
        <authorList>
            <person name="Kim K.H."/>
            <person name="Lee J.K."/>
            <person name="Han D.M."/>
            <person name="Baek J.H."/>
            <person name="Jeon C.O."/>
        </authorList>
    </citation>
    <scope>NUCLEOTIDE SEQUENCE</scope>
    <source>
        <strain evidence="1">DSM 19153</strain>
    </source>
</reference>